<dbReference type="EMBL" id="QPJJ01000001">
    <property type="protein sequence ID" value="RCW77292.1"/>
    <property type="molecule type" value="Genomic_DNA"/>
</dbReference>
<dbReference type="InterPro" id="IPR053150">
    <property type="entry name" value="Teicoplanin_resist-assoc"/>
</dbReference>
<feature type="transmembrane region" description="Helical" evidence="1">
    <location>
        <begin position="100"/>
        <end position="118"/>
    </location>
</feature>
<evidence type="ECO:0000256" key="1">
    <source>
        <dbReference type="SAM" id="Phobius"/>
    </source>
</evidence>
<organism evidence="3 4">
    <name type="scientific">Saliterribacillus persicus</name>
    <dbReference type="NCBI Taxonomy" id="930114"/>
    <lineage>
        <taxon>Bacteria</taxon>
        <taxon>Bacillati</taxon>
        <taxon>Bacillota</taxon>
        <taxon>Bacilli</taxon>
        <taxon>Bacillales</taxon>
        <taxon>Bacillaceae</taxon>
        <taxon>Saliterribacillus</taxon>
    </lineage>
</organism>
<reference evidence="3 4" key="1">
    <citation type="submission" date="2018-07" db="EMBL/GenBank/DDBJ databases">
        <title>Genomic Encyclopedia of Type Strains, Phase IV (KMG-IV): sequencing the most valuable type-strain genomes for metagenomic binning, comparative biology and taxonomic classification.</title>
        <authorList>
            <person name="Goeker M."/>
        </authorList>
    </citation>
    <scope>NUCLEOTIDE SEQUENCE [LARGE SCALE GENOMIC DNA]</scope>
    <source>
        <strain evidence="3 4">DSM 27696</strain>
    </source>
</reference>
<dbReference type="PANTHER" id="PTHR36834">
    <property type="entry name" value="MEMBRANE PROTEIN-RELATED"/>
    <property type="match status" value="1"/>
</dbReference>
<dbReference type="AlphaFoldDB" id="A0A368YAR1"/>
<protein>
    <submittedName>
        <fullName evidence="3">VanZ like protein</fullName>
    </submittedName>
</protein>
<gene>
    <name evidence="3" type="ORF">DFR57_101161</name>
</gene>
<feature type="transmembrane region" description="Helical" evidence="1">
    <location>
        <begin position="75"/>
        <end position="93"/>
    </location>
</feature>
<dbReference type="Pfam" id="PF04892">
    <property type="entry name" value="VanZ"/>
    <property type="match status" value="1"/>
</dbReference>
<evidence type="ECO:0000259" key="2">
    <source>
        <dbReference type="Pfam" id="PF04892"/>
    </source>
</evidence>
<keyword evidence="4" id="KW-1185">Reference proteome</keyword>
<feature type="transmembrane region" description="Helical" evidence="1">
    <location>
        <begin position="130"/>
        <end position="149"/>
    </location>
</feature>
<dbReference type="InterPro" id="IPR006976">
    <property type="entry name" value="VanZ-like"/>
</dbReference>
<feature type="domain" description="VanZ-like" evidence="2">
    <location>
        <begin position="13"/>
        <end position="145"/>
    </location>
</feature>
<evidence type="ECO:0000313" key="4">
    <source>
        <dbReference type="Proteomes" id="UP000252585"/>
    </source>
</evidence>
<sequence length="151" mass="17632">MKRLYKIIFVISFIFYLCLLSSLLFLGSRGDQWSNMTLFEYMRASSNFSPLQTIKLYLNALINGSMNIEIPIKNLFGNLVLFSPMGLYLPYFFKGTRKIIIFITTMIVLLFMVEFIQIVTRRGSFDIDDFILNMIGALFGWLIAIKLFFKK</sequence>
<keyword evidence="1" id="KW-0812">Transmembrane</keyword>
<accession>A0A368YAR1</accession>
<name>A0A368YAR1_9BACI</name>
<dbReference type="PANTHER" id="PTHR36834:SF1">
    <property type="entry name" value="INTEGRAL MEMBRANE PROTEIN"/>
    <property type="match status" value="1"/>
</dbReference>
<dbReference type="OrthoDB" id="4822551at2"/>
<feature type="transmembrane region" description="Helical" evidence="1">
    <location>
        <begin position="7"/>
        <end position="26"/>
    </location>
</feature>
<dbReference type="RefSeq" id="WP_114351233.1">
    <property type="nucleotide sequence ID" value="NZ_QPJJ01000001.1"/>
</dbReference>
<keyword evidence="1" id="KW-0472">Membrane</keyword>
<evidence type="ECO:0000313" key="3">
    <source>
        <dbReference type="EMBL" id="RCW77292.1"/>
    </source>
</evidence>
<comment type="caution">
    <text evidence="3">The sequence shown here is derived from an EMBL/GenBank/DDBJ whole genome shotgun (WGS) entry which is preliminary data.</text>
</comment>
<dbReference type="Proteomes" id="UP000252585">
    <property type="component" value="Unassembled WGS sequence"/>
</dbReference>
<proteinExistence type="predicted"/>
<keyword evidence="1" id="KW-1133">Transmembrane helix</keyword>